<evidence type="ECO:0000256" key="2">
    <source>
        <dbReference type="ARBA" id="ARBA00023134"/>
    </source>
</evidence>
<keyword evidence="3" id="KW-0963">Cytoplasm</keyword>
<dbReference type="Proteomes" id="UP000705983">
    <property type="component" value="Unassembled WGS sequence"/>
</dbReference>
<dbReference type="RefSeq" id="WP_187996779.1">
    <property type="nucleotide sequence ID" value="NZ_JACEXG010000004.1"/>
</dbReference>
<keyword evidence="3" id="KW-0694">RNA-binding</keyword>
<organism evidence="7 8">
    <name type="scientific">Flaviflexus equikiangi</name>
    <dbReference type="NCBI Taxonomy" id="2758573"/>
    <lineage>
        <taxon>Bacteria</taxon>
        <taxon>Bacillati</taxon>
        <taxon>Actinomycetota</taxon>
        <taxon>Actinomycetes</taxon>
        <taxon>Actinomycetales</taxon>
        <taxon>Actinomycetaceae</taxon>
        <taxon>Flaviflexus</taxon>
    </lineage>
</organism>
<keyword evidence="2 3" id="KW-0342">GTP-binding</keyword>
<dbReference type="PROSITE" id="PS51721">
    <property type="entry name" value="G_CP"/>
    <property type="match status" value="1"/>
</dbReference>
<keyword evidence="3" id="KW-0378">Hydrolase</keyword>
<feature type="domain" description="EngC GTPase" evidence="5">
    <location>
        <begin position="119"/>
        <end position="267"/>
    </location>
</feature>
<keyword evidence="8" id="KW-1185">Reference proteome</keyword>
<keyword evidence="1 3" id="KW-0547">Nucleotide-binding</keyword>
<evidence type="ECO:0000313" key="7">
    <source>
        <dbReference type="EMBL" id="MBM9433520.1"/>
    </source>
</evidence>
<dbReference type="InterPro" id="IPR010914">
    <property type="entry name" value="RsgA_GTPase_dom"/>
</dbReference>
<proteinExistence type="inferred from homology"/>
<comment type="cofactor">
    <cofactor evidence="3">
        <name>Zn(2+)</name>
        <dbReference type="ChEBI" id="CHEBI:29105"/>
    </cofactor>
    <text evidence="3">Binds 1 zinc ion per subunit.</text>
</comment>
<accession>A0ABS2TFT4</accession>
<evidence type="ECO:0000313" key="8">
    <source>
        <dbReference type="Proteomes" id="UP000705983"/>
    </source>
</evidence>
<comment type="similarity">
    <text evidence="3">Belongs to the TRAFAC class YlqF/YawG GTPase family. RsgA subfamily.</text>
</comment>
<feature type="binding site" evidence="3">
    <location>
        <begin position="159"/>
        <end position="162"/>
    </location>
    <ligand>
        <name>GTP</name>
        <dbReference type="ChEBI" id="CHEBI:37565"/>
    </ligand>
</feature>
<dbReference type="HAMAP" id="MF_01820">
    <property type="entry name" value="GTPase_RsgA"/>
    <property type="match status" value="1"/>
</dbReference>
<dbReference type="NCBIfam" id="TIGR00157">
    <property type="entry name" value="ribosome small subunit-dependent GTPase A"/>
    <property type="match status" value="1"/>
</dbReference>
<keyword evidence="3" id="KW-0479">Metal-binding</keyword>
<comment type="subcellular location">
    <subcellularLocation>
        <location evidence="3">Cytoplasm</location>
    </subcellularLocation>
</comment>
<dbReference type="PANTHER" id="PTHR32120:SF11">
    <property type="entry name" value="SMALL RIBOSOMAL SUBUNIT BIOGENESIS GTPASE RSGA 1, MITOCHONDRIAL-RELATED"/>
    <property type="match status" value="1"/>
</dbReference>
<evidence type="ECO:0000259" key="5">
    <source>
        <dbReference type="PROSITE" id="PS50936"/>
    </source>
</evidence>
<feature type="binding site" evidence="3">
    <location>
        <begin position="211"/>
        <end position="219"/>
    </location>
    <ligand>
        <name>GTP</name>
        <dbReference type="ChEBI" id="CHEBI:37565"/>
    </ligand>
</feature>
<dbReference type="PROSITE" id="PS50936">
    <property type="entry name" value="ENGC_GTPASE"/>
    <property type="match status" value="1"/>
</dbReference>
<feature type="compositionally biased region" description="Basic and acidic residues" evidence="4">
    <location>
        <begin position="1"/>
        <end position="11"/>
    </location>
</feature>
<keyword evidence="3" id="KW-0699">rRNA-binding</keyword>
<feature type="binding site" evidence="3">
    <location>
        <position position="293"/>
    </location>
    <ligand>
        <name>Zn(2+)</name>
        <dbReference type="ChEBI" id="CHEBI:29105"/>
    </ligand>
</feature>
<feature type="binding site" evidence="3">
    <location>
        <position position="306"/>
    </location>
    <ligand>
        <name>Zn(2+)</name>
        <dbReference type="ChEBI" id="CHEBI:29105"/>
    </ligand>
</feature>
<dbReference type="CDD" id="cd01854">
    <property type="entry name" value="YjeQ_EngC"/>
    <property type="match status" value="1"/>
</dbReference>
<dbReference type="InterPro" id="IPR030378">
    <property type="entry name" value="G_CP_dom"/>
</dbReference>
<keyword evidence="3" id="KW-0862">Zinc</keyword>
<dbReference type="EC" id="3.6.1.-" evidence="3"/>
<dbReference type="InterPro" id="IPR027417">
    <property type="entry name" value="P-loop_NTPase"/>
</dbReference>
<feature type="binding site" evidence="3">
    <location>
        <position position="299"/>
    </location>
    <ligand>
        <name>Zn(2+)</name>
        <dbReference type="ChEBI" id="CHEBI:29105"/>
    </ligand>
</feature>
<reference evidence="8" key="1">
    <citation type="submission" date="2021-02" db="EMBL/GenBank/DDBJ databases">
        <title>Leucobacter sp. CX169.</title>
        <authorList>
            <person name="Cheng Y."/>
        </authorList>
    </citation>
    <scope>NUCLEOTIDE SEQUENCE [LARGE SCALE GENOMIC DNA]</scope>
    <source>
        <strain evidence="8">JY899</strain>
    </source>
</reference>
<sequence>MRDTGTDDPRVRVRPGRRGSRPRTKIRPDFEDALTGRVFRVDRGRYHVTLVEGTPIVAVKARELGRGSIAVGDLVKVVGDTSGRRDTLARIVTVLPRTSTLRRTAEEGEAAGTERVIVANAEKLLIITALAQPEPRTGMIDRCLVAAYDAGMEPILVLTKADLADPAPLLDHYSNLNLTVLSTSIDETTGQTHGVDAVADAVSGTISVLVGHSGVGKSTLINALVPEAGRATGVVNAVTGRGRHTSSSAIGFTMSGGGIIIDTPGVRSFGLAHVAPDMLLEAFPDLLELAADCPRGCSHAATEPECGLDGASDQTAERVESFRRLLEARHSAEQF</sequence>
<evidence type="ECO:0000256" key="4">
    <source>
        <dbReference type="SAM" id="MobiDB-lite"/>
    </source>
</evidence>
<dbReference type="InterPro" id="IPR004881">
    <property type="entry name" value="Ribosome_biogen_GTPase_RsgA"/>
</dbReference>
<comment type="caution">
    <text evidence="7">The sequence shown here is derived from an EMBL/GenBank/DDBJ whole genome shotgun (WGS) entry which is preliminary data.</text>
</comment>
<comment type="subunit">
    <text evidence="3">Monomer. Associates with 30S ribosomal subunit, binds 16S rRNA.</text>
</comment>
<name>A0ABS2TFT4_9ACTO</name>
<evidence type="ECO:0000256" key="1">
    <source>
        <dbReference type="ARBA" id="ARBA00022741"/>
    </source>
</evidence>
<dbReference type="PANTHER" id="PTHR32120">
    <property type="entry name" value="SMALL RIBOSOMAL SUBUNIT BIOGENESIS GTPASE RSGA"/>
    <property type="match status" value="1"/>
</dbReference>
<evidence type="ECO:0000259" key="6">
    <source>
        <dbReference type="PROSITE" id="PS51721"/>
    </source>
</evidence>
<feature type="domain" description="CP-type G" evidence="6">
    <location>
        <begin position="105"/>
        <end position="269"/>
    </location>
</feature>
<feature type="binding site" evidence="3">
    <location>
        <position position="297"/>
    </location>
    <ligand>
        <name>Zn(2+)</name>
        <dbReference type="ChEBI" id="CHEBI:29105"/>
    </ligand>
</feature>
<gene>
    <name evidence="3 7" type="primary">rsgA</name>
    <name evidence="7" type="ORF">JVW63_07410</name>
</gene>
<comment type="function">
    <text evidence="3">One of several proteins that assist in the late maturation steps of the functional core of the 30S ribosomal subunit. Helps release RbfA from mature subunits. May play a role in the assembly of ribosomal proteins into the subunit. Circularly permuted GTPase that catalyzes slow GTP hydrolysis, GTPase activity is stimulated by the 30S ribosomal subunit.</text>
</comment>
<feature type="compositionally biased region" description="Basic residues" evidence="4">
    <location>
        <begin position="12"/>
        <end position="25"/>
    </location>
</feature>
<dbReference type="EMBL" id="JAFFJS010000004">
    <property type="protein sequence ID" value="MBM9433520.1"/>
    <property type="molecule type" value="Genomic_DNA"/>
</dbReference>
<feature type="region of interest" description="Disordered" evidence="4">
    <location>
        <begin position="1"/>
        <end position="25"/>
    </location>
</feature>
<dbReference type="Pfam" id="PF03193">
    <property type="entry name" value="RsgA_GTPase"/>
    <property type="match status" value="1"/>
</dbReference>
<evidence type="ECO:0000256" key="3">
    <source>
        <dbReference type="HAMAP-Rule" id="MF_01820"/>
    </source>
</evidence>
<dbReference type="Gene3D" id="1.10.40.50">
    <property type="entry name" value="Probable gtpase engc, domain 3"/>
    <property type="match status" value="1"/>
</dbReference>
<protein>
    <recommendedName>
        <fullName evidence="3">Small ribosomal subunit biogenesis GTPase RsgA</fullName>
        <ecNumber evidence="3">3.6.1.-</ecNumber>
    </recommendedName>
</protein>
<keyword evidence="3" id="KW-0690">Ribosome biogenesis</keyword>
<dbReference type="SUPFAM" id="SSF52540">
    <property type="entry name" value="P-loop containing nucleoside triphosphate hydrolases"/>
    <property type="match status" value="1"/>
</dbReference>
<dbReference type="Gene3D" id="3.40.50.300">
    <property type="entry name" value="P-loop containing nucleotide triphosphate hydrolases"/>
    <property type="match status" value="1"/>
</dbReference>